<sequence>MDKKKNKKIIKPDFTSSSTIEDFGNGHDPLFWAGQLLEELARYTAGKHALTMVEAIYDYYSIDRDDVDEDELANILGEEMFQELMTDAFMCHLFFDFLPTAQDETIAESFLRSNKRIHPLKRAYVEQALKSYPSVYQLRQREQSVAHIHDIFLDEERTIEASHLDRYPLKAIFMARFMEVDGRLVPLSLSQPVSPLHMPSLRSGLLASYEEELKICREEGIMTPQPLSDFLSRNEGAILDLMEEVGQKEGTPETYFAADYLINNLDEVRRYLATLEATSPHAFYLPISYDGLEGFAILGVDEQERQLIVECVEGNDLEEAMDMIEEALNDHIEFDGDREFDDEEDLRFLDAEHIVSAPAGFLDDFPQGPLDFLDGMSIVEAHRKGSHGDMLEAVRDAVIFSHEMLRLYGEEHTSVAEIEERYQALLSGE</sequence>
<evidence type="ECO:0000313" key="1">
    <source>
        <dbReference type="EMBL" id="ADU65938.1"/>
    </source>
</evidence>
<dbReference type="AlphaFoldDB" id="E6W4G4"/>
<dbReference type="HOGENOM" id="CLU_638933_0_0_0"/>
<accession>E6W4G4</accession>
<organism evidence="1 2">
    <name type="scientific">Desulfurispirillum indicum (strain ATCC BAA-1389 / DSM 22839 / S5)</name>
    <dbReference type="NCBI Taxonomy" id="653733"/>
    <lineage>
        <taxon>Bacteria</taxon>
        <taxon>Pseudomonadati</taxon>
        <taxon>Chrysiogenota</taxon>
        <taxon>Chrysiogenia</taxon>
        <taxon>Chrysiogenales</taxon>
        <taxon>Chrysiogenaceae</taxon>
        <taxon>Desulfurispirillum</taxon>
    </lineage>
</organism>
<name>E6W4G4_DESIS</name>
<dbReference type="InParanoid" id="E6W4G4"/>
<dbReference type="RefSeq" id="WP_013505819.1">
    <property type="nucleotide sequence ID" value="NC_014836.1"/>
</dbReference>
<dbReference type="KEGG" id="din:Selin_1203"/>
<evidence type="ECO:0000313" key="2">
    <source>
        <dbReference type="Proteomes" id="UP000002572"/>
    </source>
</evidence>
<proteinExistence type="predicted"/>
<dbReference type="Proteomes" id="UP000002572">
    <property type="component" value="Chromosome"/>
</dbReference>
<keyword evidence="2" id="KW-1185">Reference proteome</keyword>
<dbReference type="EMBL" id="CP002432">
    <property type="protein sequence ID" value="ADU65938.1"/>
    <property type="molecule type" value="Genomic_DNA"/>
</dbReference>
<dbReference type="STRING" id="653733.Selin_1203"/>
<reference evidence="1 2" key="1">
    <citation type="submission" date="2010-12" db="EMBL/GenBank/DDBJ databases">
        <title>Complete sequence of Desulfurispirillum indicum S5.</title>
        <authorList>
            <consortium name="US DOE Joint Genome Institute"/>
            <person name="Lucas S."/>
            <person name="Copeland A."/>
            <person name="Lapidus A."/>
            <person name="Cheng J.-F."/>
            <person name="Goodwin L."/>
            <person name="Pitluck S."/>
            <person name="Chertkov O."/>
            <person name="Held B."/>
            <person name="Detter J.C."/>
            <person name="Han C."/>
            <person name="Tapia R."/>
            <person name="Land M."/>
            <person name="Hauser L."/>
            <person name="Kyrpides N."/>
            <person name="Ivanova N."/>
            <person name="Mikhailova N."/>
            <person name="Haggblom M."/>
            <person name="Rauschenbach I."/>
            <person name="Bini E."/>
            <person name="Woyke T."/>
        </authorList>
    </citation>
    <scope>NUCLEOTIDE SEQUENCE [LARGE SCALE GENOMIC DNA]</scope>
    <source>
        <strain evidence="2">ATCC BAA-1389 / DSM 22839 / S5</strain>
    </source>
</reference>
<gene>
    <name evidence="1" type="ordered locus">Selin_1203</name>
</gene>
<protein>
    <submittedName>
        <fullName evidence="1">Uncharacterized protein</fullName>
    </submittedName>
</protein>